<keyword evidence="4 8" id="KW-0689">Ribosomal protein</keyword>
<evidence type="ECO:0000313" key="8">
    <source>
        <dbReference type="EMBL" id="AAG17727.1"/>
    </source>
</evidence>
<dbReference type="GeneID" id="801209"/>
<dbReference type="Gene3D" id="3.10.290.10">
    <property type="entry name" value="RNA-binding S4 domain"/>
    <property type="match status" value="1"/>
</dbReference>
<sequence>MKKRFHSKFFLYKKISNKYKNIWSTEKAFRLRSVRFQRKKFRRVSNFGKLLQTKQNLRFFYCNIKEKVFKKQLKNAIKSPLKTVDKFISILEKRLDIILFRASFIFSLYQAKQIISHGHIMINNKTIYKLNKKLKQFDFIKLKIEKNKILKRIFDRFKDKILEKTIPVHLEVSFKNFTICFLWPPSFFELYYPIKNDFAKVTRYYR</sequence>
<keyword evidence="3 6" id="KW-0694">RNA-binding</keyword>
<dbReference type="PANTHER" id="PTHR11831">
    <property type="entry name" value="30S 40S RIBOSOMAL PROTEIN"/>
    <property type="match status" value="1"/>
</dbReference>
<dbReference type="Gene3D" id="1.10.1050.10">
    <property type="entry name" value="Ribosomal Protein S4 Delta 41, Chain A, domain 1"/>
    <property type="match status" value="1"/>
</dbReference>
<gene>
    <name evidence="8" type="primary">rps4</name>
</gene>
<evidence type="ECO:0000259" key="7">
    <source>
        <dbReference type="SMART" id="SM00363"/>
    </source>
</evidence>
<organism evidence="8">
    <name type="scientific">Rhodomonas salina</name>
    <name type="common">Pyrenomonas salina</name>
    <dbReference type="NCBI Taxonomy" id="3034"/>
    <lineage>
        <taxon>Eukaryota</taxon>
        <taxon>Cryptophyceae</taxon>
        <taxon>Pyrenomonadales</taxon>
        <taxon>Pyrenomonadaceae</taxon>
        <taxon>Rhodomonas</taxon>
    </lineage>
</organism>
<evidence type="ECO:0000256" key="4">
    <source>
        <dbReference type="ARBA" id="ARBA00022980"/>
    </source>
</evidence>
<dbReference type="InterPro" id="IPR002942">
    <property type="entry name" value="S4_RNA-bd"/>
</dbReference>
<dbReference type="GO" id="GO:0003735">
    <property type="term" value="F:structural constituent of ribosome"/>
    <property type="evidence" value="ECO:0007669"/>
    <property type="project" value="TreeGrafter"/>
</dbReference>
<reference evidence="8" key="1">
    <citation type="submission" date="2000-07" db="EMBL/GenBank/DDBJ databases">
        <title>Algae with secondary chloroplasts have mitochondria that originate from the host.</title>
        <authorList>
            <person name="Burger G."/>
            <person name="Lang B.F."/>
            <person name="Maier U.G."/>
            <person name="McFadden G.I."/>
            <person name="Gray W.M.M.W."/>
        </authorList>
    </citation>
    <scope>NUCLEOTIDE SEQUENCE</scope>
</reference>
<dbReference type="SUPFAM" id="SSF55174">
    <property type="entry name" value="Alpha-L RNA-binding motif"/>
    <property type="match status" value="1"/>
</dbReference>
<evidence type="ECO:0000256" key="6">
    <source>
        <dbReference type="PROSITE-ProRule" id="PRU00182"/>
    </source>
</evidence>
<keyword evidence="5" id="KW-0687">Ribonucleoprotein</keyword>
<feature type="domain" description="RNA-binding S4" evidence="7">
    <location>
        <begin position="93"/>
        <end position="158"/>
    </location>
</feature>
<name>Q9G8X0_RHDSA</name>
<evidence type="ECO:0000256" key="5">
    <source>
        <dbReference type="ARBA" id="ARBA00023274"/>
    </source>
</evidence>
<dbReference type="SMART" id="SM00363">
    <property type="entry name" value="S4"/>
    <property type="match status" value="1"/>
</dbReference>
<evidence type="ECO:0000256" key="3">
    <source>
        <dbReference type="ARBA" id="ARBA00022884"/>
    </source>
</evidence>
<protein>
    <submittedName>
        <fullName evidence="8">Ribosomal protein S4</fullName>
    </submittedName>
</protein>
<dbReference type="EMBL" id="AF288090">
    <property type="protein sequence ID" value="AAG17727.1"/>
    <property type="molecule type" value="Genomic_DNA"/>
</dbReference>
<dbReference type="GO" id="GO:0042274">
    <property type="term" value="P:ribosomal small subunit biogenesis"/>
    <property type="evidence" value="ECO:0007669"/>
    <property type="project" value="TreeGrafter"/>
</dbReference>
<dbReference type="Pfam" id="PF00163">
    <property type="entry name" value="Ribosomal_S4"/>
    <property type="match status" value="1"/>
</dbReference>
<evidence type="ECO:0000256" key="1">
    <source>
        <dbReference type="ARBA" id="ARBA00007465"/>
    </source>
</evidence>
<dbReference type="GO" id="GO:0015935">
    <property type="term" value="C:small ribosomal subunit"/>
    <property type="evidence" value="ECO:0007669"/>
    <property type="project" value="TreeGrafter"/>
</dbReference>
<keyword evidence="8" id="KW-0496">Mitochondrion</keyword>
<dbReference type="RefSeq" id="NP_066456.1">
    <property type="nucleotide sequence ID" value="NC_002572.1"/>
</dbReference>
<geneLocation type="mitochondrion" evidence="8"/>
<dbReference type="AlphaFoldDB" id="Q9G8X0"/>
<comment type="similarity">
    <text evidence="1">Belongs to the universal ribosomal protein uS4 family.</text>
</comment>
<dbReference type="InterPro" id="IPR036986">
    <property type="entry name" value="S4_RNA-bd_sf"/>
</dbReference>
<dbReference type="CDD" id="cd00165">
    <property type="entry name" value="S4"/>
    <property type="match status" value="1"/>
</dbReference>
<keyword evidence="2" id="KW-0699">rRNA-binding</keyword>
<evidence type="ECO:0000256" key="2">
    <source>
        <dbReference type="ARBA" id="ARBA00022730"/>
    </source>
</evidence>
<dbReference type="PANTHER" id="PTHR11831:SF4">
    <property type="entry name" value="SMALL RIBOSOMAL SUBUNIT PROTEIN US4M"/>
    <property type="match status" value="1"/>
</dbReference>
<dbReference type="InterPro" id="IPR001912">
    <property type="entry name" value="Ribosomal_uS4_N"/>
</dbReference>
<dbReference type="GO" id="GO:0019843">
    <property type="term" value="F:rRNA binding"/>
    <property type="evidence" value="ECO:0007669"/>
    <property type="project" value="UniProtKB-KW"/>
</dbReference>
<dbReference type="PROSITE" id="PS50889">
    <property type="entry name" value="S4"/>
    <property type="match status" value="1"/>
</dbReference>
<accession>Q9G8X0</accession>
<proteinExistence type="inferred from homology"/>
<dbReference type="InterPro" id="IPR022801">
    <property type="entry name" value="Ribosomal_uS4"/>
</dbReference>
<dbReference type="Pfam" id="PF01479">
    <property type="entry name" value="S4"/>
    <property type="match status" value="1"/>
</dbReference>